<comment type="caution">
    <text evidence="2">The sequence shown here is derived from an EMBL/GenBank/DDBJ whole genome shotgun (WGS) entry which is preliminary data.</text>
</comment>
<dbReference type="NCBIfam" id="NF041373">
    <property type="entry name" value="HGG_STG"/>
    <property type="match status" value="1"/>
</dbReference>
<evidence type="ECO:0000313" key="2">
    <source>
        <dbReference type="EMBL" id="MFC0389479.1"/>
    </source>
</evidence>
<evidence type="ECO:0000313" key="3">
    <source>
        <dbReference type="Proteomes" id="UP001589789"/>
    </source>
</evidence>
<sequence length="60" mass="6892">MANARCRMHGGTSTGPRTAEGLARVRKARTRTGLHTLEMRKLRAEVAEMRRWARDARERT</sequence>
<proteinExistence type="predicted"/>
<reference evidence="2 3" key="1">
    <citation type="submission" date="2024-09" db="EMBL/GenBank/DDBJ databases">
        <authorList>
            <person name="Sun Q."/>
            <person name="Mori K."/>
        </authorList>
    </citation>
    <scope>NUCLEOTIDE SEQUENCE [LARGE SCALE GENOMIC DNA]</scope>
    <source>
        <strain evidence="2 3">CCM 7468</strain>
    </source>
</reference>
<protein>
    <submittedName>
        <fullName evidence="2">HGGxSTG domain-containing protein</fullName>
    </submittedName>
</protein>
<organism evidence="2 3">
    <name type="scientific">Muricoccus vinaceus</name>
    <dbReference type="NCBI Taxonomy" id="424704"/>
    <lineage>
        <taxon>Bacteria</taxon>
        <taxon>Pseudomonadati</taxon>
        <taxon>Pseudomonadota</taxon>
        <taxon>Alphaproteobacteria</taxon>
        <taxon>Acetobacterales</taxon>
        <taxon>Roseomonadaceae</taxon>
        <taxon>Muricoccus</taxon>
    </lineage>
</organism>
<dbReference type="EMBL" id="JBHLVZ010000113">
    <property type="protein sequence ID" value="MFC0389479.1"/>
    <property type="molecule type" value="Genomic_DNA"/>
</dbReference>
<name>A0ABV6J0U3_9PROT</name>
<accession>A0ABV6J0U3</accession>
<dbReference type="Proteomes" id="UP001589789">
    <property type="component" value="Unassembled WGS sequence"/>
</dbReference>
<keyword evidence="3" id="KW-1185">Reference proteome</keyword>
<dbReference type="InterPro" id="IPR047675">
    <property type="entry name" value="Putative_zinc-bd"/>
</dbReference>
<evidence type="ECO:0000256" key="1">
    <source>
        <dbReference type="SAM" id="MobiDB-lite"/>
    </source>
</evidence>
<gene>
    <name evidence="2" type="ORF">ACFFIC_28615</name>
</gene>
<dbReference type="RefSeq" id="WP_377056892.1">
    <property type="nucleotide sequence ID" value="NZ_JBHLVZ010000113.1"/>
</dbReference>
<feature type="region of interest" description="Disordered" evidence="1">
    <location>
        <begin position="1"/>
        <end position="21"/>
    </location>
</feature>